<gene>
    <name evidence="1" type="ORF">C8A03DRAFT_12252</name>
</gene>
<comment type="caution">
    <text evidence="1">The sequence shown here is derived from an EMBL/GenBank/DDBJ whole genome shotgun (WGS) entry which is preliminary data.</text>
</comment>
<reference evidence="1" key="1">
    <citation type="journal article" date="2023" name="Mol. Phylogenet. Evol.">
        <title>Genome-scale phylogeny and comparative genomics of the fungal order Sordariales.</title>
        <authorList>
            <person name="Hensen N."/>
            <person name="Bonometti L."/>
            <person name="Westerberg I."/>
            <person name="Brannstrom I.O."/>
            <person name="Guillou S."/>
            <person name="Cros-Aarteil S."/>
            <person name="Calhoun S."/>
            <person name="Haridas S."/>
            <person name="Kuo A."/>
            <person name="Mondo S."/>
            <person name="Pangilinan J."/>
            <person name="Riley R."/>
            <person name="LaButti K."/>
            <person name="Andreopoulos B."/>
            <person name="Lipzen A."/>
            <person name="Chen C."/>
            <person name="Yan M."/>
            <person name="Daum C."/>
            <person name="Ng V."/>
            <person name="Clum A."/>
            <person name="Steindorff A."/>
            <person name="Ohm R.A."/>
            <person name="Martin F."/>
            <person name="Silar P."/>
            <person name="Natvig D.O."/>
            <person name="Lalanne C."/>
            <person name="Gautier V."/>
            <person name="Ament-Velasquez S.L."/>
            <person name="Kruys A."/>
            <person name="Hutchinson M.I."/>
            <person name="Powell A.J."/>
            <person name="Barry K."/>
            <person name="Miller A.N."/>
            <person name="Grigoriev I.V."/>
            <person name="Debuchy R."/>
            <person name="Gladieux P."/>
            <person name="Hiltunen Thoren M."/>
            <person name="Johannesson H."/>
        </authorList>
    </citation>
    <scope>NUCLEOTIDE SEQUENCE</scope>
    <source>
        <strain evidence="1">CBS 532.94</strain>
    </source>
</reference>
<dbReference type="AlphaFoldDB" id="A0AAN7CH52"/>
<keyword evidence="2" id="KW-1185">Reference proteome</keyword>
<name>A0AAN7CH52_9PEZI</name>
<dbReference type="Proteomes" id="UP001303760">
    <property type="component" value="Unassembled WGS sequence"/>
</dbReference>
<protein>
    <submittedName>
        <fullName evidence="1">Uncharacterized protein</fullName>
    </submittedName>
</protein>
<sequence>SAPLVTPIPISALRRNQGLITQELFASLNATLASKTDQAVTLIHHIQEHDYSVPGPPPRAPPSPVSFRAHHHHLARVDAALSGLSSLIFSLFLLICSEQLFRFFRNTRWDLNLVFQTSQVNSNPRCWNYVLLLHRRFGGGSPI</sequence>
<evidence type="ECO:0000313" key="1">
    <source>
        <dbReference type="EMBL" id="KAK4241511.1"/>
    </source>
</evidence>
<evidence type="ECO:0000313" key="2">
    <source>
        <dbReference type="Proteomes" id="UP001303760"/>
    </source>
</evidence>
<accession>A0AAN7CH52</accession>
<organism evidence="1 2">
    <name type="scientific">Achaetomium macrosporum</name>
    <dbReference type="NCBI Taxonomy" id="79813"/>
    <lineage>
        <taxon>Eukaryota</taxon>
        <taxon>Fungi</taxon>
        <taxon>Dikarya</taxon>
        <taxon>Ascomycota</taxon>
        <taxon>Pezizomycotina</taxon>
        <taxon>Sordariomycetes</taxon>
        <taxon>Sordariomycetidae</taxon>
        <taxon>Sordariales</taxon>
        <taxon>Chaetomiaceae</taxon>
        <taxon>Achaetomium</taxon>
    </lineage>
</organism>
<reference evidence="1" key="2">
    <citation type="submission" date="2023-05" db="EMBL/GenBank/DDBJ databases">
        <authorList>
            <consortium name="Lawrence Berkeley National Laboratory"/>
            <person name="Steindorff A."/>
            <person name="Hensen N."/>
            <person name="Bonometti L."/>
            <person name="Westerberg I."/>
            <person name="Brannstrom I.O."/>
            <person name="Guillou S."/>
            <person name="Cros-Aarteil S."/>
            <person name="Calhoun S."/>
            <person name="Haridas S."/>
            <person name="Kuo A."/>
            <person name="Mondo S."/>
            <person name="Pangilinan J."/>
            <person name="Riley R."/>
            <person name="Labutti K."/>
            <person name="Andreopoulos B."/>
            <person name="Lipzen A."/>
            <person name="Chen C."/>
            <person name="Yanf M."/>
            <person name="Daum C."/>
            <person name="Ng V."/>
            <person name="Clum A."/>
            <person name="Ohm R."/>
            <person name="Martin F."/>
            <person name="Silar P."/>
            <person name="Natvig D."/>
            <person name="Lalanne C."/>
            <person name="Gautier V."/>
            <person name="Ament-Velasquez S.L."/>
            <person name="Kruys A."/>
            <person name="Hutchinson M.I."/>
            <person name="Powell A.J."/>
            <person name="Barry K."/>
            <person name="Miller A.N."/>
            <person name="Grigoriev I.V."/>
            <person name="Debuchy R."/>
            <person name="Gladieux P."/>
            <person name="Thoren M.H."/>
            <person name="Johannesson H."/>
        </authorList>
    </citation>
    <scope>NUCLEOTIDE SEQUENCE</scope>
    <source>
        <strain evidence="1">CBS 532.94</strain>
    </source>
</reference>
<proteinExistence type="predicted"/>
<dbReference type="EMBL" id="MU860021">
    <property type="protein sequence ID" value="KAK4241511.1"/>
    <property type="molecule type" value="Genomic_DNA"/>
</dbReference>
<feature type="non-terminal residue" evidence="1">
    <location>
        <position position="1"/>
    </location>
</feature>